<dbReference type="GO" id="GO:0043625">
    <property type="term" value="C:delta DNA polymerase complex"/>
    <property type="evidence" value="ECO:0007669"/>
    <property type="project" value="TreeGrafter"/>
</dbReference>
<accession>A0AAD8MRQ5</accession>
<dbReference type="Gene3D" id="3.30.420.10">
    <property type="entry name" value="Ribonuclease H-like superfamily/Ribonuclease H"/>
    <property type="match status" value="1"/>
</dbReference>
<dbReference type="EMBL" id="JAUIZM010000005">
    <property type="protein sequence ID" value="KAK1382966.1"/>
    <property type="molecule type" value="Genomic_DNA"/>
</dbReference>
<gene>
    <name evidence="1" type="ORF">POM88_020701</name>
</gene>
<dbReference type="GO" id="GO:0008296">
    <property type="term" value="F:3'-5'-DNA exonuclease activity"/>
    <property type="evidence" value="ECO:0007669"/>
    <property type="project" value="TreeGrafter"/>
</dbReference>
<evidence type="ECO:0000313" key="1">
    <source>
        <dbReference type="EMBL" id="KAK1382966.1"/>
    </source>
</evidence>
<proteinExistence type="predicted"/>
<dbReference type="SUPFAM" id="SSF53098">
    <property type="entry name" value="Ribonuclease H-like"/>
    <property type="match status" value="1"/>
</dbReference>
<dbReference type="InterPro" id="IPR036397">
    <property type="entry name" value="RNaseH_sf"/>
</dbReference>
<dbReference type="InterPro" id="IPR012337">
    <property type="entry name" value="RNaseH-like_sf"/>
</dbReference>
<dbReference type="PANTHER" id="PTHR10322">
    <property type="entry name" value="DNA POLYMERASE CATALYTIC SUBUNIT"/>
    <property type="match status" value="1"/>
</dbReference>
<dbReference type="GO" id="GO:0003676">
    <property type="term" value="F:nucleic acid binding"/>
    <property type="evidence" value="ECO:0007669"/>
    <property type="project" value="InterPro"/>
</dbReference>
<dbReference type="PANTHER" id="PTHR10322:SF23">
    <property type="entry name" value="DNA POLYMERASE DELTA CATALYTIC SUBUNIT"/>
    <property type="match status" value="1"/>
</dbReference>
<dbReference type="InterPro" id="IPR050240">
    <property type="entry name" value="DNA_pol_type-B"/>
</dbReference>
<dbReference type="GO" id="GO:0045004">
    <property type="term" value="P:DNA replication proofreading"/>
    <property type="evidence" value="ECO:0007669"/>
    <property type="project" value="TreeGrafter"/>
</dbReference>
<reference evidence="1" key="2">
    <citation type="submission" date="2023-05" db="EMBL/GenBank/DDBJ databases">
        <authorList>
            <person name="Schelkunov M.I."/>
        </authorList>
    </citation>
    <scope>NUCLEOTIDE SEQUENCE</scope>
    <source>
        <strain evidence="1">Hsosn_3</strain>
        <tissue evidence="1">Leaf</tissue>
    </source>
</reference>
<dbReference type="Proteomes" id="UP001237642">
    <property type="component" value="Unassembled WGS sequence"/>
</dbReference>
<dbReference type="GO" id="GO:0006287">
    <property type="term" value="P:base-excision repair, gap-filling"/>
    <property type="evidence" value="ECO:0007669"/>
    <property type="project" value="TreeGrafter"/>
</dbReference>
<dbReference type="AlphaFoldDB" id="A0AAD8MRQ5"/>
<name>A0AAD8MRQ5_9APIA</name>
<evidence type="ECO:0000313" key="2">
    <source>
        <dbReference type="Proteomes" id="UP001237642"/>
    </source>
</evidence>
<dbReference type="GO" id="GO:0003887">
    <property type="term" value="F:DNA-directed DNA polymerase activity"/>
    <property type="evidence" value="ECO:0007669"/>
    <property type="project" value="TreeGrafter"/>
</dbReference>
<dbReference type="GO" id="GO:0006297">
    <property type="term" value="P:nucleotide-excision repair, DNA gap filling"/>
    <property type="evidence" value="ECO:0007669"/>
    <property type="project" value="TreeGrafter"/>
</dbReference>
<keyword evidence="2" id="KW-1185">Reference proteome</keyword>
<reference evidence="1" key="1">
    <citation type="submission" date="2023-02" db="EMBL/GenBank/DDBJ databases">
        <title>Genome of toxic invasive species Heracleum sosnowskyi carries increased number of genes despite the absence of recent whole-genome duplications.</title>
        <authorList>
            <person name="Schelkunov M."/>
            <person name="Shtratnikova V."/>
            <person name="Makarenko M."/>
            <person name="Klepikova A."/>
            <person name="Omelchenko D."/>
            <person name="Novikova G."/>
            <person name="Obukhova E."/>
            <person name="Bogdanov V."/>
            <person name="Penin A."/>
            <person name="Logacheva M."/>
        </authorList>
    </citation>
    <scope>NUCLEOTIDE SEQUENCE</scope>
    <source>
        <strain evidence="1">Hsosn_3</strain>
        <tissue evidence="1">Leaf</tissue>
    </source>
</reference>
<comment type="caution">
    <text evidence="1">The sequence shown here is derived from an EMBL/GenBank/DDBJ whole genome shotgun (WGS) entry which is preliminary data.</text>
</comment>
<organism evidence="1 2">
    <name type="scientific">Heracleum sosnowskyi</name>
    <dbReference type="NCBI Taxonomy" id="360622"/>
    <lineage>
        <taxon>Eukaryota</taxon>
        <taxon>Viridiplantae</taxon>
        <taxon>Streptophyta</taxon>
        <taxon>Embryophyta</taxon>
        <taxon>Tracheophyta</taxon>
        <taxon>Spermatophyta</taxon>
        <taxon>Magnoliopsida</taxon>
        <taxon>eudicotyledons</taxon>
        <taxon>Gunneridae</taxon>
        <taxon>Pentapetalae</taxon>
        <taxon>asterids</taxon>
        <taxon>campanulids</taxon>
        <taxon>Apiales</taxon>
        <taxon>Apiaceae</taxon>
        <taxon>Apioideae</taxon>
        <taxon>apioid superclade</taxon>
        <taxon>Tordylieae</taxon>
        <taxon>Tordyliinae</taxon>
        <taxon>Heracleum</taxon>
    </lineage>
</organism>
<sequence length="201" mass="23166">MYDFSSEWPDFLQLCDSGRGLLRWSTPVGVEKCEAVRNCKFQPQVSVCHAVLRKISGGIVGYFNDWHPHIINLTNYIHQIRFLELPVLLLLNSFILTHQSSESTVLHLSLISDDAFSASFRFFKLENYKSSVTKFSPLESQPAKRQKLEGGQLRKDAYLPQRLLDKLMHIYNYVEMARVTGVPISFLLSRGQSIKVYHDKK</sequence>
<protein>
    <submittedName>
        <fullName evidence="1">Uncharacterized protein</fullName>
    </submittedName>
</protein>